<accession>A0ABP0EPX4</accession>
<comment type="similarity">
    <text evidence="1">Belongs to the short-chain dehydrogenases/reductases (SDR) family.</text>
</comment>
<keyword evidence="2" id="KW-0560">Oxidoreductase</keyword>
<dbReference type="PANTHER" id="PTHR43008">
    <property type="entry name" value="BENZIL REDUCTASE"/>
    <property type="match status" value="1"/>
</dbReference>
<dbReference type="PANTHER" id="PTHR43008:SF4">
    <property type="entry name" value="CHAIN DEHYDROGENASE, PUTATIVE (AFU_ORTHOLOGUE AFUA_4G08710)-RELATED"/>
    <property type="match status" value="1"/>
</dbReference>
<dbReference type="Pfam" id="PF00106">
    <property type="entry name" value="adh_short"/>
    <property type="match status" value="1"/>
</dbReference>
<protein>
    <submittedName>
        <fullName evidence="3">Short-chain dehydrogenase (YqjQ)</fullName>
    </submittedName>
</protein>
<dbReference type="InterPro" id="IPR002347">
    <property type="entry name" value="SDR_fam"/>
</dbReference>
<dbReference type="InterPro" id="IPR036291">
    <property type="entry name" value="NAD(P)-bd_dom_sf"/>
</dbReference>
<dbReference type="RefSeq" id="WP_349641878.1">
    <property type="nucleotide sequence ID" value="NZ_CAWVOH010000002.1"/>
</dbReference>
<dbReference type="PRINTS" id="PR00081">
    <property type="entry name" value="GDHRDH"/>
</dbReference>
<evidence type="ECO:0000256" key="2">
    <source>
        <dbReference type="ARBA" id="ARBA00023002"/>
    </source>
</evidence>
<organism evidence="3 4">
    <name type="scientific">Eupransor demetentiae</name>
    <dbReference type="NCBI Taxonomy" id="3109584"/>
    <lineage>
        <taxon>Bacteria</taxon>
        <taxon>Bacillati</taxon>
        <taxon>Bacillota</taxon>
        <taxon>Bacilli</taxon>
        <taxon>Lactobacillales</taxon>
        <taxon>Lactobacillaceae</taxon>
        <taxon>Eupransor</taxon>
    </lineage>
</organism>
<evidence type="ECO:0000313" key="3">
    <source>
        <dbReference type="EMBL" id="CAK8054325.1"/>
    </source>
</evidence>
<keyword evidence="4" id="KW-1185">Reference proteome</keyword>
<evidence type="ECO:0000256" key="1">
    <source>
        <dbReference type="ARBA" id="ARBA00006484"/>
    </source>
</evidence>
<dbReference type="Proteomes" id="UP001314241">
    <property type="component" value="Unassembled WGS sequence"/>
</dbReference>
<proteinExistence type="inferred from homology"/>
<dbReference type="Gene3D" id="3.40.50.720">
    <property type="entry name" value="NAD(P)-binding Rossmann-like Domain"/>
    <property type="match status" value="1"/>
</dbReference>
<dbReference type="SUPFAM" id="SSF51735">
    <property type="entry name" value="NAD(P)-binding Rossmann-fold domains"/>
    <property type="match status" value="1"/>
</dbReference>
<name>A0ABP0EPX4_9LACO</name>
<dbReference type="EMBL" id="CAWVOH010000002">
    <property type="protein sequence ID" value="CAK8054325.1"/>
    <property type="molecule type" value="Genomic_DNA"/>
</dbReference>
<gene>
    <name evidence="3" type="ORF">R54876_GBNLAHCA_00889</name>
</gene>
<sequence length="242" mass="26910">MKKNIVITGGTSGVGLAIARDLDDGENEIMIVGRSREHGLESLNSLSNQVHFFQADLTLDSDIEELRNIIVEKFARVDSLILSAGVMPKNTKENIAVNLVSHYRVAIELAPLLNNGRVLLVSGNPRAVTTMPICESQSTRMEVAGWIVTHKTLLMIYLANELRSRNISVNTFFPGDVRSNLMPYTRDLLKTDVLIGKYLVLDQNIEGVTGKFFDENGAEVTMNPKKYNYKKAQEVLASYLPI</sequence>
<reference evidence="3 4" key="1">
    <citation type="submission" date="2024-01" db="EMBL/GenBank/DDBJ databases">
        <authorList>
            <person name="Botero Cardona J."/>
        </authorList>
    </citation>
    <scope>NUCLEOTIDE SEQUENCE [LARGE SCALE GENOMIC DNA]</scope>
    <source>
        <strain evidence="3 4">LMG 33000</strain>
    </source>
</reference>
<comment type="caution">
    <text evidence="3">The sequence shown here is derived from an EMBL/GenBank/DDBJ whole genome shotgun (WGS) entry which is preliminary data.</text>
</comment>
<evidence type="ECO:0000313" key="4">
    <source>
        <dbReference type="Proteomes" id="UP001314241"/>
    </source>
</evidence>